<dbReference type="CDD" id="cd06225">
    <property type="entry name" value="HAMP"/>
    <property type="match status" value="1"/>
</dbReference>
<keyword evidence="3" id="KW-0807">Transducer</keyword>
<keyword evidence="4" id="KW-1133">Transmembrane helix</keyword>
<keyword evidence="1" id="KW-0145">Chemotaxis</keyword>
<reference evidence="8" key="1">
    <citation type="submission" date="2015-12" db="EMBL/GenBank/DDBJ databases">
        <authorList>
            <person name="Lodha T.D."/>
            <person name="Chintalapati S."/>
            <person name="Chintalapati V.R."/>
            <person name="Sravanthi T."/>
        </authorList>
    </citation>
    <scope>NUCLEOTIDE SEQUENCE [LARGE SCALE GENOMIC DNA]</scope>
    <source>
        <strain evidence="8">JC133</strain>
    </source>
</reference>
<dbReference type="GO" id="GO:0006935">
    <property type="term" value="P:chemotaxis"/>
    <property type="evidence" value="ECO:0007669"/>
    <property type="project" value="UniProtKB-KW"/>
</dbReference>
<protein>
    <recommendedName>
        <fullName evidence="9">Chemotaxis protein</fullName>
    </recommendedName>
</protein>
<dbReference type="SMART" id="SM00283">
    <property type="entry name" value="MA"/>
    <property type="match status" value="1"/>
</dbReference>
<evidence type="ECO:0000256" key="4">
    <source>
        <dbReference type="SAM" id="Phobius"/>
    </source>
</evidence>
<keyword evidence="4" id="KW-0812">Transmembrane</keyword>
<dbReference type="PANTHER" id="PTHR43531:SF11">
    <property type="entry name" value="METHYL-ACCEPTING CHEMOTAXIS PROTEIN 3"/>
    <property type="match status" value="1"/>
</dbReference>
<dbReference type="GO" id="GO:0004888">
    <property type="term" value="F:transmembrane signaling receptor activity"/>
    <property type="evidence" value="ECO:0007669"/>
    <property type="project" value="InterPro"/>
</dbReference>
<evidence type="ECO:0000259" key="6">
    <source>
        <dbReference type="PROSITE" id="PS50885"/>
    </source>
</evidence>
<evidence type="ECO:0000256" key="2">
    <source>
        <dbReference type="ARBA" id="ARBA00029447"/>
    </source>
</evidence>
<dbReference type="Gene3D" id="6.10.340.10">
    <property type="match status" value="1"/>
</dbReference>
<evidence type="ECO:0000256" key="3">
    <source>
        <dbReference type="PROSITE-ProRule" id="PRU00284"/>
    </source>
</evidence>
<dbReference type="InterPro" id="IPR004089">
    <property type="entry name" value="MCPsignal_dom"/>
</dbReference>
<evidence type="ECO:0000259" key="5">
    <source>
        <dbReference type="PROSITE" id="PS50111"/>
    </source>
</evidence>
<comment type="caution">
    <text evidence="7">The sequence shown here is derived from an EMBL/GenBank/DDBJ whole genome shotgun (WGS) entry which is preliminary data.</text>
</comment>
<dbReference type="PROSITE" id="PS50111">
    <property type="entry name" value="CHEMOTAXIS_TRANSDUC_2"/>
    <property type="match status" value="1"/>
</dbReference>
<dbReference type="PROSITE" id="PS50885">
    <property type="entry name" value="HAMP"/>
    <property type="match status" value="1"/>
</dbReference>
<evidence type="ECO:0000313" key="7">
    <source>
        <dbReference type="EMBL" id="POQ98509.1"/>
    </source>
</evidence>
<dbReference type="EMBL" id="LPWH01000122">
    <property type="protein sequence ID" value="POQ98509.1"/>
    <property type="molecule type" value="Genomic_DNA"/>
</dbReference>
<dbReference type="SMART" id="SM00304">
    <property type="entry name" value="HAMP"/>
    <property type="match status" value="1"/>
</dbReference>
<dbReference type="AlphaFoldDB" id="A0A2S4JG93"/>
<feature type="transmembrane region" description="Helical" evidence="4">
    <location>
        <begin position="213"/>
        <end position="232"/>
    </location>
</feature>
<dbReference type="OrthoDB" id="374806at2"/>
<gene>
    <name evidence="7" type="ORF">AU468_13030</name>
</gene>
<accession>A0A2S4JG93</accession>
<sequence length="627" mass="68278">MISMGTRNIRLRRAKTRSSRFHLRLRAKMLLAFGSLFLIILGAGGTGALRIARLHQDARQITDQATPHLYAIMQSRLAITQAQLLLENVIAGFEDAQSLERVRALTILANEYLEAILEGGTVEGQVFLPASSEDAEFALRQLQTYSQYMQIMVNNRLDFFETAGRDNATLRQGFIRNQQQYESAAERAQTVIDQEVLETVAVMNANAARGMQLLLGATAVSLVLALVLAIGLSRHVVNRVHLTRQISQKLATGDLTARVTVRGHDEIGEMGRDIASAVEGLNRIVGTVVERIQVLNATGEQLAQNAEQTALAAQQIGTQVETSRAQNEDMVANVTETSAIIEEMARNIESLDNSVQQQSTVVEQSSASIEEMISSIESISSISSRAQEQLARLHEAAEEGRRLLDGQETMVREMSSSSESLQEANELISGVAEQTNLLAMNAAIEAAHAGDAGRGFSVVADEIRKLAEMTSEQSRQVTQDISVIHRFISDLVAGSRTTGESFQAIQKALSDVRSVFQEIYGAMEEQRAGGGEILEALTQMREMTVSVQGGSGEMKSGNDQMLTAMRNVSEITLRSRDAMDTIITSVEQISAAIGDISSVSDVNHSQIEEILRATGELKLASGKKESF</sequence>
<keyword evidence="8" id="KW-1185">Reference proteome</keyword>
<keyword evidence="4" id="KW-0472">Membrane</keyword>
<dbReference type="InterPro" id="IPR003660">
    <property type="entry name" value="HAMP_dom"/>
</dbReference>
<feature type="domain" description="Methyl-accepting transducer" evidence="5">
    <location>
        <begin position="333"/>
        <end position="555"/>
    </location>
</feature>
<evidence type="ECO:0000256" key="1">
    <source>
        <dbReference type="ARBA" id="ARBA00022500"/>
    </source>
</evidence>
<dbReference type="InterPro" id="IPR004090">
    <property type="entry name" value="Chemotax_Me-accpt_rcpt"/>
</dbReference>
<dbReference type="Proteomes" id="UP000237350">
    <property type="component" value="Unassembled WGS sequence"/>
</dbReference>
<feature type="domain" description="HAMP" evidence="6">
    <location>
        <begin position="234"/>
        <end position="286"/>
    </location>
</feature>
<proteinExistence type="inferred from homology"/>
<evidence type="ECO:0000313" key="8">
    <source>
        <dbReference type="Proteomes" id="UP000237350"/>
    </source>
</evidence>
<dbReference type="Gene3D" id="1.10.287.950">
    <property type="entry name" value="Methyl-accepting chemotaxis protein"/>
    <property type="match status" value="1"/>
</dbReference>
<dbReference type="GO" id="GO:0005886">
    <property type="term" value="C:plasma membrane"/>
    <property type="evidence" value="ECO:0007669"/>
    <property type="project" value="TreeGrafter"/>
</dbReference>
<dbReference type="Pfam" id="PF00672">
    <property type="entry name" value="HAMP"/>
    <property type="match status" value="1"/>
</dbReference>
<dbReference type="InterPro" id="IPR051310">
    <property type="entry name" value="MCP_chemotaxis"/>
</dbReference>
<dbReference type="Pfam" id="PF00015">
    <property type="entry name" value="MCPsignal"/>
    <property type="match status" value="1"/>
</dbReference>
<organism evidence="7 8">
    <name type="scientific">Alkalispirochaeta sphaeroplastigenens</name>
    <dbReference type="NCBI Taxonomy" id="1187066"/>
    <lineage>
        <taxon>Bacteria</taxon>
        <taxon>Pseudomonadati</taxon>
        <taxon>Spirochaetota</taxon>
        <taxon>Spirochaetia</taxon>
        <taxon>Spirochaetales</taxon>
        <taxon>Spirochaetaceae</taxon>
        <taxon>Alkalispirochaeta</taxon>
    </lineage>
</organism>
<evidence type="ECO:0008006" key="9">
    <source>
        <dbReference type="Google" id="ProtNLM"/>
    </source>
</evidence>
<dbReference type="PANTHER" id="PTHR43531">
    <property type="entry name" value="PROTEIN ICFG"/>
    <property type="match status" value="1"/>
</dbReference>
<dbReference type="PRINTS" id="PR00260">
    <property type="entry name" value="CHEMTRNSDUCR"/>
</dbReference>
<comment type="similarity">
    <text evidence="2">Belongs to the methyl-accepting chemotaxis (MCP) protein family.</text>
</comment>
<name>A0A2S4JG93_9SPIO</name>
<dbReference type="GO" id="GO:0007165">
    <property type="term" value="P:signal transduction"/>
    <property type="evidence" value="ECO:0007669"/>
    <property type="project" value="UniProtKB-KW"/>
</dbReference>
<dbReference type="SUPFAM" id="SSF58104">
    <property type="entry name" value="Methyl-accepting chemotaxis protein (MCP) signaling domain"/>
    <property type="match status" value="1"/>
</dbReference>